<feature type="transmembrane region" description="Helical" evidence="1">
    <location>
        <begin position="126"/>
        <end position="147"/>
    </location>
</feature>
<evidence type="ECO:0000313" key="3">
    <source>
        <dbReference type="Proteomes" id="UP000681340"/>
    </source>
</evidence>
<keyword evidence="1" id="KW-1133">Transmembrane helix</keyword>
<organism evidence="2 3">
    <name type="scientific">Actinoplanes auranticolor</name>
    <dbReference type="NCBI Taxonomy" id="47988"/>
    <lineage>
        <taxon>Bacteria</taxon>
        <taxon>Bacillati</taxon>
        <taxon>Actinomycetota</taxon>
        <taxon>Actinomycetes</taxon>
        <taxon>Micromonosporales</taxon>
        <taxon>Micromonosporaceae</taxon>
        <taxon>Actinoplanes</taxon>
    </lineage>
</organism>
<keyword evidence="1" id="KW-0812">Transmembrane</keyword>
<feature type="transmembrane region" description="Helical" evidence="1">
    <location>
        <begin position="167"/>
        <end position="187"/>
    </location>
</feature>
<evidence type="ECO:0000256" key="1">
    <source>
        <dbReference type="SAM" id="Phobius"/>
    </source>
</evidence>
<feature type="transmembrane region" description="Helical" evidence="1">
    <location>
        <begin position="199"/>
        <end position="220"/>
    </location>
</feature>
<evidence type="ECO:0000313" key="2">
    <source>
        <dbReference type="EMBL" id="GIM78342.1"/>
    </source>
</evidence>
<dbReference type="AlphaFoldDB" id="A0A919VWG8"/>
<comment type="caution">
    <text evidence="2">The sequence shown here is derived from an EMBL/GenBank/DDBJ whole genome shotgun (WGS) entry which is preliminary data.</text>
</comment>
<gene>
    <name evidence="2" type="ORF">Aau02nite_80360</name>
</gene>
<name>A0A919VWG8_9ACTN</name>
<feature type="transmembrane region" description="Helical" evidence="1">
    <location>
        <begin position="30"/>
        <end position="46"/>
    </location>
</feature>
<keyword evidence="1" id="KW-0472">Membrane</keyword>
<dbReference type="Proteomes" id="UP000681340">
    <property type="component" value="Unassembled WGS sequence"/>
</dbReference>
<feature type="transmembrane region" description="Helical" evidence="1">
    <location>
        <begin position="91"/>
        <end position="114"/>
    </location>
</feature>
<accession>A0A919VWG8</accession>
<reference evidence="2" key="1">
    <citation type="submission" date="2021-03" db="EMBL/GenBank/DDBJ databases">
        <title>Whole genome shotgun sequence of Actinoplanes auranticolor NBRC 12245.</title>
        <authorList>
            <person name="Komaki H."/>
            <person name="Tamura T."/>
        </authorList>
    </citation>
    <scope>NUCLEOTIDE SEQUENCE</scope>
    <source>
        <strain evidence="2">NBRC 12245</strain>
    </source>
</reference>
<sequence length="273" mass="27767">MLLTAAAVLAVVHVIGVLFARPLYRPAEVLATLCLLACAIGSDLRADRGPARWGPTVAAAVLVAGAALTVPPPPGDGTGLQFLSVEQYDGSVLRTQLQSLIPVTVALLFVLVLLATGGKPRLSRTWLGAAIAAGVLVVFYTAARLALINSVLKETGPEGLPRLPPAVVALMPLLLALAALALAVVTAAQRRPLAAGGALLLVPAALIWIDTALGATLLPYEVYDTATLLSPDLITATDTLPQPTQALTAALCLTAAVLLIAGLRSAAAGPRAT</sequence>
<dbReference type="EMBL" id="BOQL01000073">
    <property type="protein sequence ID" value="GIM78342.1"/>
    <property type="molecule type" value="Genomic_DNA"/>
</dbReference>
<feature type="transmembrane region" description="Helical" evidence="1">
    <location>
        <begin position="53"/>
        <end position="71"/>
    </location>
</feature>
<feature type="transmembrane region" description="Helical" evidence="1">
    <location>
        <begin position="246"/>
        <end position="267"/>
    </location>
</feature>
<proteinExistence type="predicted"/>
<keyword evidence="3" id="KW-1185">Reference proteome</keyword>
<protein>
    <submittedName>
        <fullName evidence="2">Uncharacterized protein</fullName>
    </submittedName>
</protein>